<evidence type="ECO:0000256" key="2">
    <source>
        <dbReference type="ARBA" id="ARBA00023015"/>
    </source>
</evidence>
<sequence length="219" mass="25361">MTVYSTHSDYELASLLKDGDHAAFTEIYHRYKGLLYIHALKLLKNEDEAQDVIHELYTALWNKASDFNLDIPLRAYLYRGVKNRIFDIFAHQKIRSGYIEKFGEVIERGEWITDEKIREKELISAIEEGLNLLPPKMREVFELSRFSGLSHKEIGIELSISDKTVKTQVHNALHILRLKIGSFLVILLLIHGITSQKNSHVNFLQINCKIIYTQPTVQP</sequence>
<keyword evidence="8" id="KW-1185">Reference proteome</keyword>
<dbReference type="InterPro" id="IPR039425">
    <property type="entry name" value="RNA_pol_sigma-70-like"/>
</dbReference>
<organism evidence="7 8">
    <name type="scientific">Mucilaginibacter mallensis</name>
    <dbReference type="NCBI Taxonomy" id="652787"/>
    <lineage>
        <taxon>Bacteria</taxon>
        <taxon>Pseudomonadati</taxon>
        <taxon>Bacteroidota</taxon>
        <taxon>Sphingobacteriia</taxon>
        <taxon>Sphingobacteriales</taxon>
        <taxon>Sphingobacteriaceae</taxon>
        <taxon>Mucilaginibacter</taxon>
    </lineage>
</organism>
<dbReference type="STRING" id="652787.SAMN05216490_3196"/>
<accession>A0A1H1ZP66</accession>
<dbReference type="NCBIfam" id="TIGR02937">
    <property type="entry name" value="sigma70-ECF"/>
    <property type="match status" value="1"/>
</dbReference>
<evidence type="ECO:0000256" key="1">
    <source>
        <dbReference type="ARBA" id="ARBA00010641"/>
    </source>
</evidence>
<feature type="domain" description="RNA polymerase sigma factor 70 region 4 type 2" evidence="6">
    <location>
        <begin position="125"/>
        <end position="173"/>
    </location>
</feature>
<evidence type="ECO:0000256" key="3">
    <source>
        <dbReference type="ARBA" id="ARBA00023082"/>
    </source>
</evidence>
<proteinExistence type="inferred from homology"/>
<dbReference type="OrthoDB" id="659569at2"/>
<dbReference type="InterPro" id="IPR036388">
    <property type="entry name" value="WH-like_DNA-bd_sf"/>
</dbReference>
<dbReference type="EMBL" id="LT629740">
    <property type="protein sequence ID" value="SDT35601.1"/>
    <property type="molecule type" value="Genomic_DNA"/>
</dbReference>
<keyword evidence="3" id="KW-0731">Sigma factor</keyword>
<dbReference type="GO" id="GO:0006352">
    <property type="term" value="P:DNA-templated transcription initiation"/>
    <property type="evidence" value="ECO:0007669"/>
    <property type="project" value="InterPro"/>
</dbReference>
<dbReference type="RefSeq" id="WP_091374933.1">
    <property type="nucleotide sequence ID" value="NZ_LT629740.1"/>
</dbReference>
<dbReference type="PANTHER" id="PTHR43133">
    <property type="entry name" value="RNA POLYMERASE ECF-TYPE SIGMA FACTO"/>
    <property type="match status" value="1"/>
</dbReference>
<dbReference type="CDD" id="cd06171">
    <property type="entry name" value="Sigma70_r4"/>
    <property type="match status" value="1"/>
</dbReference>
<dbReference type="InterPro" id="IPR014284">
    <property type="entry name" value="RNA_pol_sigma-70_dom"/>
</dbReference>
<dbReference type="Gene3D" id="1.10.1740.10">
    <property type="match status" value="1"/>
</dbReference>
<dbReference type="InterPro" id="IPR007627">
    <property type="entry name" value="RNA_pol_sigma70_r2"/>
</dbReference>
<dbReference type="Proteomes" id="UP000199679">
    <property type="component" value="Chromosome I"/>
</dbReference>
<keyword evidence="4" id="KW-0804">Transcription</keyword>
<dbReference type="AlphaFoldDB" id="A0A1H1ZP66"/>
<evidence type="ECO:0000256" key="4">
    <source>
        <dbReference type="ARBA" id="ARBA00023163"/>
    </source>
</evidence>
<dbReference type="NCBIfam" id="TIGR02985">
    <property type="entry name" value="Sig70_bacteroi1"/>
    <property type="match status" value="1"/>
</dbReference>
<gene>
    <name evidence="7" type="ORF">SAMN05216490_3196</name>
</gene>
<evidence type="ECO:0000259" key="6">
    <source>
        <dbReference type="Pfam" id="PF08281"/>
    </source>
</evidence>
<dbReference type="InterPro" id="IPR013249">
    <property type="entry name" value="RNA_pol_sigma70_r4_t2"/>
</dbReference>
<dbReference type="Gene3D" id="1.10.10.10">
    <property type="entry name" value="Winged helix-like DNA-binding domain superfamily/Winged helix DNA-binding domain"/>
    <property type="match status" value="1"/>
</dbReference>
<evidence type="ECO:0000259" key="5">
    <source>
        <dbReference type="Pfam" id="PF04542"/>
    </source>
</evidence>
<comment type="similarity">
    <text evidence="1">Belongs to the sigma-70 factor family. ECF subfamily.</text>
</comment>
<dbReference type="GO" id="GO:0016987">
    <property type="term" value="F:sigma factor activity"/>
    <property type="evidence" value="ECO:0007669"/>
    <property type="project" value="UniProtKB-KW"/>
</dbReference>
<dbReference type="InterPro" id="IPR013325">
    <property type="entry name" value="RNA_pol_sigma_r2"/>
</dbReference>
<dbReference type="PANTHER" id="PTHR43133:SF46">
    <property type="entry name" value="RNA POLYMERASE SIGMA-70 FACTOR ECF SUBFAMILY"/>
    <property type="match status" value="1"/>
</dbReference>
<dbReference type="InterPro" id="IPR013324">
    <property type="entry name" value="RNA_pol_sigma_r3/r4-like"/>
</dbReference>
<name>A0A1H1ZP66_MUCMA</name>
<reference evidence="7 8" key="1">
    <citation type="submission" date="2016-10" db="EMBL/GenBank/DDBJ databases">
        <authorList>
            <person name="de Groot N.N."/>
        </authorList>
    </citation>
    <scope>NUCLEOTIDE SEQUENCE [LARGE SCALE GENOMIC DNA]</scope>
    <source>
        <strain evidence="7 8">MP1X4</strain>
    </source>
</reference>
<feature type="domain" description="RNA polymerase sigma-70 region 2" evidence="5">
    <location>
        <begin position="27"/>
        <end position="92"/>
    </location>
</feature>
<dbReference type="SUPFAM" id="SSF88946">
    <property type="entry name" value="Sigma2 domain of RNA polymerase sigma factors"/>
    <property type="match status" value="1"/>
</dbReference>
<protein>
    <submittedName>
        <fullName evidence="7">RNA polymerase sigma-70 factor, ECF subfamily</fullName>
    </submittedName>
</protein>
<evidence type="ECO:0000313" key="8">
    <source>
        <dbReference type="Proteomes" id="UP000199679"/>
    </source>
</evidence>
<keyword evidence="2" id="KW-0805">Transcription regulation</keyword>
<dbReference type="GO" id="GO:0003677">
    <property type="term" value="F:DNA binding"/>
    <property type="evidence" value="ECO:0007669"/>
    <property type="project" value="InterPro"/>
</dbReference>
<dbReference type="InterPro" id="IPR014327">
    <property type="entry name" value="RNA_pol_sigma70_bacteroid"/>
</dbReference>
<dbReference type="Pfam" id="PF04542">
    <property type="entry name" value="Sigma70_r2"/>
    <property type="match status" value="1"/>
</dbReference>
<dbReference type="SUPFAM" id="SSF88659">
    <property type="entry name" value="Sigma3 and sigma4 domains of RNA polymerase sigma factors"/>
    <property type="match status" value="1"/>
</dbReference>
<evidence type="ECO:0000313" key="7">
    <source>
        <dbReference type="EMBL" id="SDT35601.1"/>
    </source>
</evidence>
<dbReference type="Pfam" id="PF08281">
    <property type="entry name" value="Sigma70_r4_2"/>
    <property type="match status" value="1"/>
</dbReference>